<keyword evidence="2" id="KW-1185">Reference proteome</keyword>
<dbReference type="AlphaFoldDB" id="A0AAN1WKN3"/>
<dbReference type="EMBL" id="AP023086">
    <property type="protein sequence ID" value="BCD99335.1"/>
    <property type="molecule type" value="Genomic_DNA"/>
</dbReference>
<dbReference type="RefSeq" id="WP_236984519.1">
    <property type="nucleotide sequence ID" value="NZ_AP023086.1"/>
</dbReference>
<name>A0AAN1WKN3_9GAMM</name>
<sequence length="222" mass="25262">MSTALDVKKITLQWPAFAKQPINSFKLPESHLSFRLDVAEQRDLAPEDYVGYEVDLNSDELFYQYLYGFQSKEKPFLYLALGDSGFDVLQKGGGYSGGIYVSIAIARIQNIPSVTDVRNCNELEQAVQHIFDEENDGEMLGPDFCWVTVEDKKFLRENATHKRSDPRYIFSLPIDHRHILTFNCSFGGYVPIGEPLPQALFDALMDGVKEFLSYVQLEKIEG</sequence>
<accession>A0AAN1WKN3</accession>
<organism evidence="1 2">
    <name type="scientific">Marinagarivorans cellulosilyticus</name>
    <dbReference type="NCBI Taxonomy" id="2721545"/>
    <lineage>
        <taxon>Bacteria</taxon>
        <taxon>Pseudomonadati</taxon>
        <taxon>Pseudomonadota</taxon>
        <taxon>Gammaproteobacteria</taxon>
        <taxon>Cellvibrionales</taxon>
        <taxon>Cellvibrionaceae</taxon>
        <taxon>Marinagarivorans</taxon>
    </lineage>
</organism>
<dbReference type="Proteomes" id="UP001320119">
    <property type="component" value="Chromosome"/>
</dbReference>
<reference evidence="1 2" key="1">
    <citation type="journal article" date="2022" name="IScience">
        <title>An ultrasensitive nanofiber-based assay for enzymatic hydrolysis and deep-sea microbial degradation of cellulose.</title>
        <authorList>
            <person name="Tsudome M."/>
            <person name="Tachioka M."/>
            <person name="Miyazaki M."/>
            <person name="Uchimura K."/>
            <person name="Tsuda M."/>
            <person name="Takaki Y."/>
            <person name="Deguchi S."/>
        </authorList>
    </citation>
    <scope>NUCLEOTIDE SEQUENCE [LARGE SCALE GENOMIC DNA]</scope>
    <source>
        <strain evidence="1 2">GE09</strain>
    </source>
</reference>
<gene>
    <name evidence="1" type="ORF">MARGE09_P3536</name>
</gene>
<protein>
    <submittedName>
        <fullName evidence="1">Uncharacterized protein</fullName>
    </submittedName>
</protein>
<proteinExistence type="predicted"/>
<evidence type="ECO:0000313" key="2">
    <source>
        <dbReference type="Proteomes" id="UP001320119"/>
    </source>
</evidence>
<evidence type="ECO:0000313" key="1">
    <source>
        <dbReference type="EMBL" id="BCD99335.1"/>
    </source>
</evidence>
<dbReference type="KEGG" id="marq:MARGE09_P3536"/>